<evidence type="ECO:0000313" key="3">
    <source>
        <dbReference type="EMBL" id="KAK6177357.1"/>
    </source>
</evidence>
<feature type="domain" description="BHLH" evidence="2">
    <location>
        <begin position="71"/>
        <end position="125"/>
    </location>
</feature>
<comment type="caution">
    <text evidence="3">The sequence shown here is derived from an EMBL/GenBank/DDBJ whole genome shotgun (WGS) entry which is preliminary data.</text>
</comment>
<evidence type="ECO:0000259" key="2">
    <source>
        <dbReference type="PROSITE" id="PS50888"/>
    </source>
</evidence>
<dbReference type="Gene3D" id="4.10.280.10">
    <property type="entry name" value="Helix-loop-helix DNA-binding domain"/>
    <property type="match status" value="1"/>
</dbReference>
<dbReference type="InterPro" id="IPR011598">
    <property type="entry name" value="bHLH_dom"/>
</dbReference>
<protein>
    <recommendedName>
        <fullName evidence="2">BHLH domain-containing protein</fullName>
    </recommendedName>
</protein>
<dbReference type="InterPro" id="IPR036638">
    <property type="entry name" value="HLH_DNA-bd_sf"/>
</dbReference>
<evidence type="ECO:0000313" key="4">
    <source>
        <dbReference type="Proteomes" id="UP001347796"/>
    </source>
</evidence>
<proteinExistence type="predicted"/>
<dbReference type="EMBL" id="JAZGQO010000010">
    <property type="protein sequence ID" value="KAK6177357.1"/>
    <property type="molecule type" value="Genomic_DNA"/>
</dbReference>
<dbReference type="GO" id="GO:0046983">
    <property type="term" value="F:protein dimerization activity"/>
    <property type="evidence" value="ECO:0007669"/>
    <property type="project" value="InterPro"/>
</dbReference>
<dbReference type="GO" id="GO:0007423">
    <property type="term" value="P:sensory organ development"/>
    <property type="evidence" value="ECO:0007669"/>
    <property type="project" value="TreeGrafter"/>
</dbReference>
<dbReference type="InterPro" id="IPR050359">
    <property type="entry name" value="bHLH_transcription_factors"/>
</dbReference>
<name>A0AAN8PEV1_PATCE</name>
<dbReference type="PROSITE" id="PS50888">
    <property type="entry name" value="BHLH"/>
    <property type="match status" value="1"/>
</dbReference>
<dbReference type="SMART" id="SM00353">
    <property type="entry name" value="HLH"/>
    <property type="match status" value="1"/>
</dbReference>
<dbReference type="Pfam" id="PF00010">
    <property type="entry name" value="HLH"/>
    <property type="match status" value="1"/>
</dbReference>
<evidence type="ECO:0000256" key="1">
    <source>
        <dbReference type="SAM" id="MobiDB-lite"/>
    </source>
</evidence>
<dbReference type="SUPFAM" id="SSF47459">
    <property type="entry name" value="HLH, helix-loop-helix DNA-binding domain"/>
    <property type="match status" value="1"/>
</dbReference>
<reference evidence="3 4" key="1">
    <citation type="submission" date="2024-01" db="EMBL/GenBank/DDBJ databases">
        <title>The genome of the rayed Mediterranean limpet Patella caerulea (Linnaeus, 1758).</title>
        <authorList>
            <person name="Anh-Thu Weber A."/>
            <person name="Halstead-Nussloch G."/>
        </authorList>
    </citation>
    <scope>NUCLEOTIDE SEQUENCE [LARGE SCALE GENOMIC DNA]</scope>
    <source>
        <strain evidence="3">AATW-2023a</strain>
        <tissue evidence="3">Whole specimen</tissue>
    </source>
</reference>
<sequence length="261" mass="29664">MSDESSLSFCEETDIAKKNGNPTGSDESCVMSSPDQDHSFGRNYKKEMAPGKIRGRRGKAKKVLSPEDLDSKRLLANSQERDRMDKLNSALETLRAHLPESSMLHNRRLSKIKTLTVARNYIASLSEMIYQHDAAMGFVPRTSSCLYEPQEDVNNYYTPNAKDPAVDSRVPGYHSYDVLREQCYSESPIYQPFMYQHSGHVTPSLKDMYQYQSPEQLGYYPHSLAGAIRSDIMARPISEMTSLDFYSSTPLSSRTNPYSRR</sequence>
<feature type="compositionally biased region" description="Polar residues" evidence="1">
    <location>
        <begin position="20"/>
        <end position="34"/>
    </location>
</feature>
<dbReference type="GO" id="GO:0005634">
    <property type="term" value="C:nucleus"/>
    <property type="evidence" value="ECO:0007669"/>
    <property type="project" value="TreeGrafter"/>
</dbReference>
<dbReference type="PANTHER" id="PTHR19290:SF163">
    <property type="entry name" value="BASIC HELIX-LOOP-HELIX NEURAL TRANSCRIPTION FACTOR TAP"/>
    <property type="match status" value="1"/>
</dbReference>
<feature type="compositionally biased region" description="Basic and acidic residues" evidence="1">
    <location>
        <begin position="35"/>
        <end position="49"/>
    </location>
</feature>
<feature type="compositionally biased region" description="Basic residues" evidence="1">
    <location>
        <begin position="53"/>
        <end position="62"/>
    </location>
</feature>
<dbReference type="GO" id="GO:0061564">
    <property type="term" value="P:axon development"/>
    <property type="evidence" value="ECO:0007669"/>
    <property type="project" value="TreeGrafter"/>
</dbReference>
<organism evidence="3 4">
    <name type="scientific">Patella caerulea</name>
    <name type="common">Rayed Mediterranean limpet</name>
    <dbReference type="NCBI Taxonomy" id="87958"/>
    <lineage>
        <taxon>Eukaryota</taxon>
        <taxon>Metazoa</taxon>
        <taxon>Spiralia</taxon>
        <taxon>Lophotrochozoa</taxon>
        <taxon>Mollusca</taxon>
        <taxon>Gastropoda</taxon>
        <taxon>Patellogastropoda</taxon>
        <taxon>Patelloidea</taxon>
        <taxon>Patellidae</taxon>
        <taxon>Patella</taxon>
    </lineage>
</organism>
<accession>A0AAN8PEV1</accession>
<dbReference type="GO" id="GO:0070888">
    <property type="term" value="F:E-box binding"/>
    <property type="evidence" value="ECO:0007669"/>
    <property type="project" value="TreeGrafter"/>
</dbReference>
<dbReference type="GO" id="GO:0000981">
    <property type="term" value="F:DNA-binding transcription factor activity, RNA polymerase II-specific"/>
    <property type="evidence" value="ECO:0007669"/>
    <property type="project" value="TreeGrafter"/>
</dbReference>
<gene>
    <name evidence="3" type="ORF">SNE40_015475</name>
</gene>
<dbReference type="AlphaFoldDB" id="A0AAN8PEV1"/>
<feature type="region of interest" description="Disordered" evidence="1">
    <location>
        <begin position="1"/>
        <end position="64"/>
    </location>
</feature>
<dbReference type="Proteomes" id="UP001347796">
    <property type="component" value="Unassembled WGS sequence"/>
</dbReference>
<dbReference type="PANTHER" id="PTHR19290">
    <property type="entry name" value="BASIC HELIX-LOOP-HELIX PROTEIN NEUROGENIN-RELATED"/>
    <property type="match status" value="1"/>
</dbReference>
<dbReference type="GO" id="GO:0045944">
    <property type="term" value="P:positive regulation of transcription by RNA polymerase II"/>
    <property type="evidence" value="ECO:0007669"/>
    <property type="project" value="TreeGrafter"/>
</dbReference>
<keyword evidence="4" id="KW-1185">Reference proteome</keyword>